<organism evidence="7 8">
    <name type="scientific">Bugula neritina</name>
    <name type="common">Brown bryozoan</name>
    <name type="synonym">Sertularia neritina</name>
    <dbReference type="NCBI Taxonomy" id="10212"/>
    <lineage>
        <taxon>Eukaryota</taxon>
        <taxon>Metazoa</taxon>
        <taxon>Spiralia</taxon>
        <taxon>Lophotrochozoa</taxon>
        <taxon>Bryozoa</taxon>
        <taxon>Gymnolaemata</taxon>
        <taxon>Cheilostomatida</taxon>
        <taxon>Flustrina</taxon>
        <taxon>Buguloidea</taxon>
        <taxon>Bugulidae</taxon>
        <taxon>Bugula</taxon>
    </lineage>
</organism>
<keyword evidence="3" id="KW-0862">Zinc</keyword>
<dbReference type="GO" id="GO:0008270">
    <property type="term" value="F:zinc ion binding"/>
    <property type="evidence" value="ECO:0007669"/>
    <property type="project" value="UniProtKB-KW"/>
</dbReference>
<keyword evidence="2 4" id="KW-0863">Zinc-finger</keyword>
<evidence type="ECO:0000256" key="4">
    <source>
        <dbReference type="PROSITE-ProRule" id="PRU00175"/>
    </source>
</evidence>
<evidence type="ECO:0000256" key="3">
    <source>
        <dbReference type="ARBA" id="ARBA00022833"/>
    </source>
</evidence>
<dbReference type="EMBL" id="VXIV02001629">
    <property type="protein sequence ID" value="KAF6031282.1"/>
    <property type="molecule type" value="Genomic_DNA"/>
</dbReference>
<dbReference type="Proteomes" id="UP000593567">
    <property type="component" value="Unassembled WGS sequence"/>
</dbReference>
<comment type="caution">
    <text evidence="7">The sequence shown here is derived from an EMBL/GenBank/DDBJ whole genome shotgun (WGS) entry which is preliminary data.</text>
</comment>
<dbReference type="InterPro" id="IPR013083">
    <property type="entry name" value="Znf_RING/FYVE/PHD"/>
</dbReference>
<feature type="region of interest" description="Disordered" evidence="5">
    <location>
        <begin position="1"/>
        <end position="45"/>
    </location>
</feature>
<keyword evidence="8" id="KW-1185">Reference proteome</keyword>
<accession>A0A7J7JY44</accession>
<evidence type="ECO:0000256" key="1">
    <source>
        <dbReference type="ARBA" id="ARBA00022723"/>
    </source>
</evidence>
<gene>
    <name evidence="7" type="ORF">EB796_010405</name>
</gene>
<dbReference type="SMART" id="SM00184">
    <property type="entry name" value="RING"/>
    <property type="match status" value="1"/>
</dbReference>
<reference evidence="7" key="1">
    <citation type="submission" date="2020-06" db="EMBL/GenBank/DDBJ databases">
        <title>Draft genome of Bugula neritina, a colonial animal packing powerful symbionts and potential medicines.</title>
        <authorList>
            <person name="Rayko M."/>
        </authorList>
    </citation>
    <scope>NUCLEOTIDE SEQUENCE [LARGE SCALE GENOMIC DNA]</scope>
    <source>
        <strain evidence="7">Kwan_BN1</strain>
    </source>
</reference>
<evidence type="ECO:0000313" key="8">
    <source>
        <dbReference type="Proteomes" id="UP000593567"/>
    </source>
</evidence>
<evidence type="ECO:0000256" key="2">
    <source>
        <dbReference type="ARBA" id="ARBA00022771"/>
    </source>
</evidence>
<dbReference type="Gene3D" id="3.30.40.10">
    <property type="entry name" value="Zinc/RING finger domain, C3HC4 (zinc finger)"/>
    <property type="match status" value="1"/>
</dbReference>
<dbReference type="SUPFAM" id="SSF57850">
    <property type="entry name" value="RING/U-box"/>
    <property type="match status" value="1"/>
</dbReference>
<protein>
    <recommendedName>
        <fullName evidence="6">RING-type domain-containing protein</fullName>
    </recommendedName>
</protein>
<evidence type="ECO:0000313" key="7">
    <source>
        <dbReference type="EMBL" id="KAF6031282.1"/>
    </source>
</evidence>
<dbReference type="FunFam" id="3.30.40.10:FF:000024">
    <property type="entry name" value="RING finger protein 44 isoform X1"/>
    <property type="match status" value="1"/>
</dbReference>
<dbReference type="OrthoDB" id="8062037at2759"/>
<dbReference type="AlphaFoldDB" id="A0A7J7JY44"/>
<dbReference type="PANTHER" id="PTHR46171">
    <property type="entry name" value="GH10160P"/>
    <property type="match status" value="1"/>
</dbReference>
<dbReference type="InterPro" id="IPR001841">
    <property type="entry name" value="Znf_RING"/>
</dbReference>
<feature type="compositionally biased region" description="Basic residues" evidence="5">
    <location>
        <begin position="22"/>
        <end position="31"/>
    </location>
</feature>
<dbReference type="Pfam" id="PF13639">
    <property type="entry name" value="zf-RING_2"/>
    <property type="match status" value="1"/>
</dbReference>
<name>A0A7J7JY44_BUGNE</name>
<evidence type="ECO:0000256" key="5">
    <source>
        <dbReference type="SAM" id="MobiDB-lite"/>
    </source>
</evidence>
<dbReference type="GO" id="GO:0016567">
    <property type="term" value="P:protein ubiquitination"/>
    <property type="evidence" value="ECO:0007669"/>
    <property type="project" value="TreeGrafter"/>
</dbReference>
<dbReference type="CDD" id="cd16472">
    <property type="entry name" value="RING-H2_RNF38-like"/>
    <property type="match status" value="1"/>
</dbReference>
<sequence length="413" mass="45791">MLHHQYIASHNHYEREQPGSTRGRRSPRQRRSMAQSGADSQGMAYSNAARHNTASAHLPPHMLAHSGLLANSQMQQAAAAAHGLPQNTMSSHSRPYMLDNSQQHRQMPVPACTRVPVYINNQPQATVCNGFPMQWPTAVAVSRIQGQPMSAPTNQNIQTASQMPSQPQMNHMLNFAANGSPSVHSRLHRPTPQELELQQQYLQARNQAAMARAAAVMPPAMHAMPGVAPAQNTMQSQSTTAMPQQRNALDLTNARPAPFAPNRLINVNRPVRLNPALQPPVTNMHHHPAFLFHVWAVLGQQQAHQDQPEAENYEALLNLADRIGEAKPRGMARSDINGLPSYKYNTEKASAQAGDVEQTSCVVCMCDFEQRQMLRVLPCNHTFHAKCVDKWLRSNRTCPICRKDASQQNESNA</sequence>
<dbReference type="GO" id="GO:0061630">
    <property type="term" value="F:ubiquitin protein ligase activity"/>
    <property type="evidence" value="ECO:0007669"/>
    <property type="project" value="TreeGrafter"/>
</dbReference>
<evidence type="ECO:0000259" key="6">
    <source>
        <dbReference type="PROSITE" id="PS50089"/>
    </source>
</evidence>
<dbReference type="PROSITE" id="PS50089">
    <property type="entry name" value="ZF_RING_2"/>
    <property type="match status" value="1"/>
</dbReference>
<dbReference type="PANTHER" id="PTHR46171:SF3">
    <property type="entry name" value="GH10160P"/>
    <property type="match status" value="1"/>
</dbReference>
<keyword evidence="1" id="KW-0479">Metal-binding</keyword>
<proteinExistence type="predicted"/>
<feature type="domain" description="RING-type" evidence="6">
    <location>
        <begin position="361"/>
        <end position="402"/>
    </location>
</feature>